<dbReference type="KEGG" id="scc:Spico_1803"/>
<comment type="similarity">
    <text evidence="1">Belongs to the flavin oxidoreductase frp family.</text>
</comment>
<protein>
    <submittedName>
        <fullName evidence="6">Nitroreductase</fullName>
    </submittedName>
</protein>
<dbReference type="Pfam" id="PF00881">
    <property type="entry name" value="Nitroreductase"/>
    <property type="match status" value="1"/>
</dbReference>
<dbReference type="OrthoDB" id="9775805at2"/>
<dbReference type="Proteomes" id="UP000007939">
    <property type="component" value="Chromosome"/>
</dbReference>
<dbReference type="InterPro" id="IPR029479">
    <property type="entry name" value="Nitroreductase"/>
</dbReference>
<proteinExistence type="inferred from homology"/>
<dbReference type="Gene3D" id="3.40.109.10">
    <property type="entry name" value="NADH Oxidase"/>
    <property type="match status" value="1"/>
</dbReference>
<dbReference type="RefSeq" id="WP_013740394.1">
    <property type="nucleotide sequence ID" value="NC_015436.1"/>
</dbReference>
<reference evidence="7" key="1">
    <citation type="submission" date="2011-04" db="EMBL/GenBank/DDBJ databases">
        <title>The complete genome of Spirochaeta coccoides DSM 17374.</title>
        <authorList>
            <person name="Lucas S."/>
            <person name="Copeland A."/>
            <person name="Lapidus A."/>
            <person name="Bruce D."/>
            <person name="Goodwin L."/>
            <person name="Pitluck S."/>
            <person name="Peters L."/>
            <person name="Kyrpides N."/>
            <person name="Mavromatis K."/>
            <person name="Pagani I."/>
            <person name="Ivanova N."/>
            <person name="Ovchinnikova G."/>
            <person name="Lu M."/>
            <person name="Detter J.C."/>
            <person name="Tapia R."/>
            <person name="Han C."/>
            <person name="Land M."/>
            <person name="Hauser L."/>
            <person name="Markowitz V."/>
            <person name="Cheng J.-F."/>
            <person name="Hugenholtz P."/>
            <person name="Woyke T."/>
            <person name="Wu D."/>
            <person name="Spring S."/>
            <person name="Schroeder M."/>
            <person name="Brambilla E."/>
            <person name="Klenk H.-P."/>
            <person name="Eisen J.A."/>
        </authorList>
    </citation>
    <scope>NUCLEOTIDE SEQUENCE [LARGE SCALE GENOMIC DNA]</scope>
    <source>
        <strain evidence="7">ATCC BAA-1237 / DSM 17374 / SPN1</strain>
    </source>
</reference>
<evidence type="ECO:0000256" key="4">
    <source>
        <dbReference type="ARBA" id="ARBA00023002"/>
    </source>
</evidence>
<dbReference type="EMBL" id="CP002659">
    <property type="protein sequence ID" value="AEC03001.1"/>
    <property type="molecule type" value="Genomic_DNA"/>
</dbReference>
<dbReference type="SUPFAM" id="SSF55469">
    <property type="entry name" value="FMN-dependent nitroreductase-like"/>
    <property type="match status" value="1"/>
</dbReference>
<gene>
    <name evidence="6" type="ordered locus">Spico_1803</name>
</gene>
<dbReference type="STRING" id="760011.Spico_1803"/>
<keyword evidence="4" id="KW-0560">Oxidoreductase</keyword>
<dbReference type="HOGENOM" id="CLU_070764_0_1_12"/>
<accession>F4GLW0</accession>
<keyword evidence="2" id="KW-0285">Flavoprotein</keyword>
<sequence length="268" mass="29985">MKTPLEILLERRSIRSFEARPVEADVIARLKEATLRAPTAGNMVLWSVIDVQDPERKKALSVLCDNQPFIAKAPLIWVFLADTQKWIDGFESGDSRGKSPDTPWRAPGWGDLHLCMQDAIIAAQTAVIAAESLGLASCYVGDIIENYEKVASLLSLPRYAAPAAMLVFGYPPEAALHRPLTPRPPQEALFMIDAYRHMDAHDLENAFSVHTEQLRERGVLPYGNTGSYADLYYIKKYSSGFMREMNRSAKAFFERWGDGMETSESQEG</sequence>
<reference evidence="6 7" key="2">
    <citation type="journal article" date="2012" name="Stand. Genomic Sci.">
        <title>Complete genome sequence of the termite hindgut bacterium Spirochaeta coccoides type strain (SPN1(T)), reclassification in the genus Sphaerochaeta as Sphaerochaeta coccoides comb. nov. and emendations of the family Spirochaetaceae and the genus Sphaerochaeta.</title>
        <authorList>
            <person name="Abt B."/>
            <person name="Han C."/>
            <person name="Scheuner C."/>
            <person name="Lu M."/>
            <person name="Lapidus A."/>
            <person name="Nolan M."/>
            <person name="Lucas S."/>
            <person name="Hammon N."/>
            <person name="Deshpande S."/>
            <person name="Cheng J.F."/>
            <person name="Tapia R."/>
            <person name="Goodwin L.A."/>
            <person name="Pitluck S."/>
            <person name="Liolios K."/>
            <person name="Pagani I."/>
            <person name="Ivanova N."/>
            <person name="Mavromatis K."/>
            <person name="Mikhailova N."/>
            <person name="Huntemann M."/>
            <person name="Pati A."/>
            <person name="Chen A."/>
            <person name="Palaniappan K."/>
            <person name="Land M."/>
            <person name="Hauser L."/>
            <person name="Brambilla E.M."/>
            <person name="Rohde M."/>
            <person name="Spring S."/>
            <person name="Gronow S."/>
            <person name="Goker M."/>
            <person name="Woyke T."/>
            <person name="Bristow J."/>
            <person name="Eisen J.A."/>
            <person name="Markowitz V."/>
            <person name="Hugenholtz P."/>
            <person name="Kyrpides N.C."/>
            <person name="Klenk H.P."/>
            <person name="Detter J.C."/>
        </authorList>
    </citation>
    <scope>NUCLEOTIDE SEQUENCE [LARGE SCALE GENOMIC DNA]</scope>
    <source>
        <strain evidence="7">ATCC BAA-1237 / DSM 17374 / SPN1</strain>
    </source>
</reference>
<keyword evidence="3" id="KW-0288">FMN</keyword>
<name>F4GLW0_PARC1</name>
<dbReference type="AlphaFoldDB" id="F4GLW0"/>
<feature type="domain" description="Nitroreductase" evidence="5">
    <location>
        <begin position="9"/>
        <end position="170"/>
    </location>
</feature>
<dbReference type="InterPro" id="IPR016446">
    <property type="entry name" value="Flavin_OxRdtase_Frp"/>
</dbReference>
<evidence type="ECO:0000256" key="1">
    <source>
        <dbReference type="ARBA" id="ARBA00008366"/>
    </source>
</evidence>
<dbReference type="PANTHER" id="PTHR43425:SF2">
    <property type="entry name" value="OXYGEN-INSENSITIVE NADPH NITROREDUCTASE"/>
    <property type="match status" value="1"/>
</dbReference>
<dbReference type="eggNOG" id="COG0778">
    <property type="taxonomic scope" value="Bacteria"/>
</dbReference>
<evidence type="ECO:0000313" key="6">
    <source>
        <dbReference type="EMBL" id="AEC03001.1"/>
    </source>
</evidence>
<evidence type="ECO:0000313" key="7">
    <source>
        <dbReference type="Proteomes" id="UP000007939"/>
    </source>
</evidence>
<keyword evidence="7" id="KW-1185">Reference proteome</keyword>
<dbReference type="PANTHER" id="PTHR43425">
    <property type="entry name" value="OXYGEN-INSENSITIVE NADPH NITROREDUCTASE"/>
    <property type="match status" value="1"/>
</dbReference>
<evidence type="ECO:0000256" key="3">
    <source>
        <dbReference type="ARBA" id="ARBA00022643"/>
    </source>
</evidence>
<dbReference type="InterPro" id="IPR000415">
    <property type="entry name" value="Nitroreductase-like"/>
</dbReference>
<evidence type="ECO:0000259" key="5">
    <source>
        <dbReference type="Pfam" id="PF00881"/>
    </source>
</evidence>
<dbReference type="GO" id="GO:0016491">
    <property type="term" value="F:oxidoreductase activity"/>
    <property type="evidence" value="ECO:0007669"/>
    <property type="project" value="UniProtKB-KW"/>
</dbReference>
<evidence type="ECO:0000256" key="2">
    <source>
        <dbReference type="ARBA" id="ARBA00022630"/>
    </source>
</evidence>
<organism evidence="6 7">
    <name type="scientific">Parasphaerochaeta coccoides (strain ATCC BAA-1237 / DSM 17374 / SPN1)</name>
    <name type="common">Sphaerochaeta coccoides</name>
    <dbReference type="NCBI Taxonomy" id="760011"/>
    <lineage>
        <taxon>Bacteria</taxon>
        <taxon>Pseudomonadati</taxon>
        <taxon>Spirochaetota</taxon>
        <taxon>Spirochaetia</taxon>
        <taxon>Spirochaetales</taxon>
        <taxon>Sphaerochaetaceae</taxon>
        <taxon>Parasphaerochaeta</taxon>
    </lineage>
</organism>